<protein>
    <recommendedName>
        <fullName evidence="3">DUF2680 domain-containing protein</fullName>
    </recommendedName>
</protein>
<dbReference type="Proteomes" id="UP000214618">
    <property type="component" value="Chromosome"/>
</dbReference>
<proteinExistence type="predicted"/>
<dbReference type="InterPro" id="IPR024485">
    <property type="entry name" value="DUF2680"/>
</dbReference>
<gene>
    <name evidence="1" type="ORF">BS1321_24290</name>
</gene>
<evidence type="ECO:0008006" key="3">
    <source>
        <dbReference type="Google" id="ProtNLM"/>
    </source>
</evidence>
<dbReference type="AlphaFoldDB" id="A0A223ENC8"/>
<evidence type="ECO:0000313" key="2">
    <source>
        <dbReference type="Proteomes" id="UP000214618"/>
    </source>
</evidence>
<evidence type="ECO:0000313" key="1">
    <source>
        <dbReference type="EMBL" id="ASS96750.1"/>
    </source>
</evidence>
<dbReference type="EMBL" id="CP017704">
    <property type="protein sequence ID" value="ASS96750.1"/>
    <property type="molecule type" value="Genomic_DNA"/>
</dbReference>
<accession>A0A223ENC8</accession>
<name>A0A223ENC8_9BACI</name>
<reference evidence="1 2" key="1">
    <citation type="submission" date="2016-10" db="EMBL/GenBank/DDBJ databases">
        <title>The whole genome sequencing and assembly of Bacillus simplex DSM 1321 strain.</title>
        <authorList>
            <person name="Park M.-K."/>
            <person name="Lee Y.-J."/>
            <person name="Yi H."/>
            <person name="Bahn Y.-S."/>
            <person name="Kim J.F."/>
            <person name="Lee D.-W."/>
        </authorList>
    </citation>
    <scope>NUCLEOTIDE SEQUENCE [LARGE SCALE GENOMIC DNA]</scope>
    <source>
        <strain evidence="1 2">DSM 1321</strain>
    </source>
</reference>
<organism evidence="1 2">
    <name type="scientific">Peribacillus simplex NBRC 15720 = DSM 1321</name>
    <dbReference type="NCBI Taxonomy" id="1349754"/>
    <lineage>
        <taxon>Bacteria</taxon>
        <taxon>Bacillati</taxon>
        <taxon>Bacillota</taxon>
        <taxon>Bacilli</taxon>
        <taxon>Bacillales</taxon>
        <taxon>Bacillaceae</taxon>
        <taxon>Peribacillus</taxon>
    </lineage>
</organism>
<sequence length="138" mass="16227">MKTFTIRKNLSGFKDSTVLHKAEKNKRRSRSFMKKFLVICLTACSLFLVNLNHPAAEENKAKTESVQFTEAQKSEIAKIQKQILADKKILIEKYVEYGALSKEEADKMVSHFEKHYKMMEEHNFQIPPHRPHTRHMHK</sequence>
<dbReference type="Pfam" id="PF10925">
    <property type="entry name" value="DUF2680"/>
    <property type="match status" value="1"/>
</dbReference>